<dbReference type="EMBL" id="CP054257">
    <property type="protein sequence ID" value="QTQ10899.1"/>
    <property type="molecule type" value="Genomic_DNA"/>
</dbReference>
<dbReference type="Proteomes" id="UP000671995">
    <property type="component" value="Chromosome"/>
</dbReference>
<dbReference type="Gene3D" id="3.40.50.9200">
    <property type="entry name" value="Hypothetical protein MTH538"/>
    <property type="match status" value="1"/>
</dbReference>
<reference evidence="2" key="2">
    <citation type="journal article" date="2021" name="Microbiol. Resour. Announc.">
        <title>Complete Genome Sequences of Three Human Oral Treponema parvum Isolates.</title>
        <authorList>
            <person name="Zeng H."/>
            <person name="Watt R.M."/>
        </authorList>
    </citation>
    <scope>NUCLEOTIDE SEQUENCE</scope>
    <source>
        <strain evidence="2">ATCC 700773</strain>
    </source>
</reference>
<name>A0A975EYT9_9SPIR</name>
<feature type="domain" description="Thoeris protein ThsB TIR-like" evidence="1">
    <location>
        <begin position="10"/>
        <end position="106"/>
    </location>
</feature>
<proteinExistence type="predicted"/>
<reference evidence="2" key="1">
    <citation type="submission" date="2020-05" db="EMBL/GenBank/DDBJ databases">
        <authorList>
            <person name="Zeng H."/>
            <person name="Chan Y.K."/>
            <person name="Watt R.M."/>
        </authorList>
    </citation>
    <scope>NUCLEOTIDE SEQUENCE</scope>
    <source>
        <strain evidence="2">ATCC 700773</strain>
    </source>
</reference>
<sequence>MPALLNYRLFISHAWSYHDDYTRLIDLLDNANDFMYSNYSVPRDDKFGRMTANQLKEELKDQIRPINCFVALAGVYMSHSDWIQFELDFADLIGKPIIGIKPWGNSNVSSAVSDVAQEIVGWNTDSIVDVIRKYSI</sequence>
<evidence type="ECO:0000259" key="1">
    <source>
        <dbReference type="Pfam" id="PF08937"/>
    </source>
</evidence>
<dbReference type="AlphaFoldDB" id="A0A975EYT9"/>
<accession>A0A975EYT9</accession>
<evidence type="ECO:0000313" key="3">
    <source>
        <dbReference type="Proteomes" id="UP000671995"/>
    </source>
</evidence>
<dbReference type="SUPFAM" id="SSF52206">
    <property type="entry name" value="Hypothetical protein MTH538"/>
    <property type="match status" value="1"/>
</dbReference>
<dbReference type="Pfam" id="PF08937">
    <property type="entry name" value="ThsB_TIR"/>
    <property type="match status" value="1"/>
</dbReference>
<dbReference type="InterPro" id="IPR015032">
    <property type="entry name" value="ThsB__TIR-like_domain"/>
</dbReference>
<evidence type="ECO:0000313" key="2">
    <source>
        <dbReference type="EMBL" id="QTQ10899.1"/>
    </source>
</evidence>
<dbReference type="InterPro" id="IPR036490">
    <property type="entry name" value="ThsB_TIR-like_sf"/>
</dbReference>
<organism evidence="2 3">
    <name type="scientific">Treponema parvum</name>
    <dbReference type="NCBI Taxonomy" id="138851"/>
    <lineage>
        <taxon>Bacteria</taxon>
        <taxon>Pseudomonadati</taxon>
        <taxon>Spirochaetota</taxon>
        <taxon>Spirochaetia</taxon>
        <taxon>Spirochaetales</taxon>
        <taxon>Treponemataceae</taxon>
        <taxon>Treponema</taxon>
    </lineage>
</organism>
<protein>
    <submittedName>
        <fullName evidence="2">TIR domain-containing protein</fullName>
    </submittedName>
</protein>
<gene>
    <name evidence="2" type="ORF">HRI96_01035</name>
</gene>
<dbReference type="RefSeq" id="WP_210117693.1">
    <property type="nucleotide sequence ID" value="NZ_CP054257.1"/>
</dbReference>